<proteinExistence type="predicted"/>
<feature type="transmembrane region" description="Helical" evidence="1">
    <location>
        <begin position="62"/>
        <end position="84"/>
    </location>
</feature>
<keyword evidence="1" id="KW-0472">Membrane</keyword>
<sequence length="176" mass="19610">MKKGVTLRDQVVKHFFNISGDFDEYKRQEVNRIGTNALMMCVPALLLPPIIAIFWATSSPEYALLGIVLFNSIFFGAVICPYLAMASHRAHLTDNEVDASDMPMAWGHVLKSALGQAIYFAVFTYLLKALLNWFFDGDNFVQQLVSLGNIKGSVLGGIFFGVIMGITNWGRLKKQL</sequence>
<keyword evidence="1" id="KW-1133">Transmembrane helix</keyword>
<organism evidence="2 3">
    <name type="scientific">Levilactobacillus fuyuanensis</name>
    <dbReference type="NCBI Taxonomy" id="2486022"/>
    <lineage>
        <taxon>Bacteria</taxon>
        <taxon>Bacillati</taxon>
        <taxon>Bacillota</taxon>
        <taxon>Bacilli</taxon>
        <taxon>Lactobacillales</taxon>
        <taxon>Lactobacillaceae</taxon>
        <taxon>Levilactobacillus</taxon>
    </lineage>
</organism>
<evidence type="ECO:0000313" key="2">
    <source>
        <dbReference type="EMBL" id="MFD1549312.1"/>
    </source>
</evidence>
<evidence type="ECO:0000256" key="1">
    <source>
        <dbReference type="SAM" id="Phobius"/>
    </source>
</evidence>
<dbReference type="Proteomes" id="UP001597195">
    <property type="component" value="Unassembled WGS sequence"/>
</dbReference>
<accession>A0ABW4H3M0</accession>
<feature type="transmembrane region" description="Helical" evidence="1">
    <location>
        <begin position="150"/>
        <end position="170"/>
    </location>
</feature>
<gene>
    <name evidence="2" type="ORF">ACFQ5T_06350</name>
</gene>
<dbReference type="RefSeq" id="WP_125700886.1">
    <property type="nucleotide sequence ID" value="NZ_JBHTOM010000007.1"/>
</dbReference>
<keyword evidence="1" id="KW-0812">Transmembrane</keyword>
<comment type="caution">
    <text evidence="2">The sequence shown here is derived from an EMBL/GenBank/DDBJ whole genome shotgun (WGS) entry which is preliminary data.</text>
</comment>
<dbReference type="EMBL" id="JBHTOM010000007">
    <property type="protein sequence ID" value="MFD1549312.1"/>
    <property type="molecule type" value="Genomic_DNA"/>
</dbReference>
<keyword evidence="3" id="KW-1185">Reference proteome</keyword>
<dbReference type="InterPro" id="IPR021697">
    <property type="entry name" value="DUF3278"/>
</dbReference>
<feature type="transmembrane region" description="Helical" evidence="1">
    <location>
        <begin position="117"/>
        <end position="135"/>
    </location>
</feature>
<evidence type="ECO:0000313" key="3">
    <source>
        <dbReference type="Proteomes" id="UP001597195"/>
    </source>
</evidence>
<dbReference type="Pfam" id="PF11683">
    <property type="entry name" value="DUF3278"/>
    <property type="match status" value="1"/>
</dbReference>
<reference evidence="3" key="1">
    <citation type="journal article" date="2019" name="Int. J. Syst. Evol. Microbiol.">
        <title>The Global Catalogue of Microorganisms (GCM) 10K type strain sequencing project: providing services to taxonomists for standard genome sequencing and annotation.</title>
        <authorList>
            <consortium name="The Broad Institute Genomics Platform"/>
            <consortium name="The Broad Institute Genome Sequencing Center for Infectious Disease"/>
            <person name="Wu L."/>
            <person name="Ma J."/>
        </authorList>
    </citation>
    <scope>NUCLEOTIDE SEQUENCE [LARGE SCALE GENOMIC DNA]</scope>
    <source>
        <strain evidence="3">CCM 8906</strain>
    </source>
</reference>
<protein>
    <submittedName>
        <fullName evidence="2">DUF3278 domain-containing protein</fullName>
    </submittedName>
</protein>
<name>A0ABW4H3M0_9LACO</name>
<feature type="transmembrane region" description="Helical" evidence="1">
    <location>
        <begin position="37"/>
        <end position="56"/>
    </location>
</feature>